<protein>
    <recommendedName>
        <fullName evidence="3">DUF4397 domain-containing protein</fullName>
    </recommendedName>
</protein>
<name>A0A1M7J4V6_9BACT</name>
<sequence length="575" mass="62125">MFYKCFAAGMLLLAGCMLSCKKEKVNYSYDNRPDTTVSGNSTIRLVNLVANNQLSLNGDSLTGYLALNPLPGGGEPLYPGTYWFPANGKLGTTFTIPRQFLTTGKAMVSSDYLAYQSLRDSIGFEVTEIYSQPKDYYMLKSLPYTAAAVTRVVEVPREVTAPSKAGYFKIRLVNFADQVAASNNAENLAVPLTLVFADGTKVSTATTDVQTRSWSSYVELPYGTYQFKVLTPSGTEVSSIPGNNLEQTNLVDPATSTLVKPATGFPNAVSTGLTYAPVKTYQAGGVYTIVVGVTKMTAPYVYGTPGESFPFYQNAFRVIADVSEPVNNEYYRLQAVQADPDEAKVTFVVNGVQLGNAGYGTSTAYGVYVTGKTTVDAVNAAGNVIASAQQQLMPGMNYTAWLYKNAAGKAVLTLVNNNLSGSWYEVGTGNSGQDGTYNRLLHEYPFNIRFLNLCSDLPYVSFTLDNGQPAGSETGTRNLQPGVAATELPYARFNQVHPAYQILAYKSGPGVYPGTWLSAVPVLKSTDFITRPDAYTRPVKPVQEPGIYTVALIGQLNGSLPEAKKAKMIIIKHTK</sequence>
<evidence type="ECO:0008006" key="3">
    <source>
        <dbReference type="Google" id="ProtNLM"/>
    </source>
</evidence>
<dbReference type="PROSITE" id="PS51257">
    <property type="entry name" value="PROKAR_LIPOPROTEIN"/>
    <property type="match status" value="1"/>
</dbReference>
<dbReference type="OrthoDB" id="615056at2"/>
<dbReference type="RefSeq" id="WP_073085141.1">
    <property type="nucleotide sequence ID" value="NZ_FRBL01000008.1"/>
</dbReference>
<dbReference type="AlphaFoldDB" id="A0A1M7J4V6"/>
<reference evidence="1 2" key="1">
    <citation type="submission" date="2016-11" db="EMBL/GenBank/DDBJ databases">
        <authorList>
            <person name="Jaros S."/>
            <person name="Januszkiewicz K."/>
            <person name="Wedrychowicz H."/>
        </authorList>
    </citation>
    <scope>NUCLEOTIDE SEQUENCE [LARGE SCALE GENOMIC DNA]</scope>
    <source>
        <strain evidence="1 2">DSM 27406</strain>
    </source>
</reference>
<evidence type="ECO:0000313" key="1">
    <source>
        <dbReference type="EMBL" id="SHM47883.1"/>
    </source>
</evidence>
<dbReference type="EMBL" id="FRBL01000008">
    <property type="protein sequence ID" value="SHM47883.1"/>
    <property type="molecule type" value="Genomic_DNA"/>
</dbReference>
<proteinExistence type="predicted"/>
<organism evidence="1 2">
    <name type="scientific">Chitinophaga jiangningensis</name>
    <dbReference type="NCBI Taxonomy" id="1419482"/>
    <lineage>
        <taxon>Bacteria</taxon>
        <taxon>Pseudomonadati</taxon>
        <taxon>Bacteroidota</taxon>
        <taxon>Chitinophagia</taxon>
        <taxon>Chitinophagales</taxon>
        <taxon>Chitinophagaceae</taxon>
        <taxon>Chitinophaga</taxon>
    </lineage>
</organism>
<evidence type="ECO:0000313" key="2">
    <source>
        <dbReference type="Proteomes" id="UP000184420"/>
    </source>
</evidence>
<gene>
    <name evidence="1" type="ORF">SAMN05444266_108218</name>
</gene>
<dbReference type="Proteomes" id="UP000184420">
    <property type="component" value="Unassembled WGS sequence"/>
</dbReference>
<dbReference type="STRING" id="1419482.SAMN05444266_108218"/>
<keyword evidence="2" id="KW-1185">Reference proteome</keyword>
<accession>A0A1M7J4V6</accession>